<dbReference type="AlphaFoldDB" id="A0AAU9WLI1"/>
<accession>A0AAU9WLI1</accession>
<gene>
    <name evidence="1" type="ORF">PMEA_00007793</name>
</gene>
<name>A0AAU9WLI1_9CNID</name>
<sequence length="209" mass="24616">MDTDNKLLKISFISVNFDFYNRPMEWTTAHDVLLCREIFLQEFYKFKKGSNERGRTWTQISENLNCVTAVKFKVNQRAMRKRFDFLLGRSRQQSREEAKACGACLEPTELDVLLKEMSEREKQAESTRESCSSKSVETDRKKAEEKRCQALERIGLMKNERTAKRQRRSGADVTEFLRKKSEKELKIRQEELALKAGEVENEKEKQVRC</sequence>
<proteinExistence type="predicted"/>
<dbReference type="PANTHER" id="PTHR33309:SF1">
    <property type="entry name" value="MYB_SANT-LIKE DNA-BINDING DOMAIN-CONTAINING PROTEIN"/>
    <property type="match status" value="1"/>
</dbReference>
<evidence type="ECO:0000313" key="1">
    <source>
        <dbReference type="EMBL" id="CAH3118121.1"/>
    </source>
</evidence>
<dbReference type="Proteomes" id="UP001159428">
    <property type="component" value="Unassembled WGS sequence"/>
</dbReference>
<dbReference type="EMBL" id="CALNXJ010000016">
    <property type="protein sequence ID" value="CAH3118121.1"/>
    <property type="molecule type" value="Genomic_DNA"/>
</dbReference>
<organism evidence="1 2">
    <name type="scientific">Pocillopora meandrina</name>
    <dbReference type="NCBI Taxonomy" id="46732"/>
    <lineage>
        <taxon>Eukaryota</taxon>
        <taxon>Metazoa</taxon>
        <taxon>Cnidaria</taxon>
        <taxon>Anthozoa</taxon>
        <taxon>Hexacorallia</taxon>
        <taxon>Scleractinia</taxon>
        <taxon>Astrocoeniina</taxon>
        <taxon>Pocilloporidae</taxon>
        <taxon>Pocillopora</taxon>
    </lineage>
</organism>
<comment type="caution">
    <text evidence="1">The sequence shown here is derived from an EMBL/GenBank/DDBJ whole genome shotgun (WGS) entry which is preliminary data.</text>
</comment>
<evidence type="ECO:0008006" key="3">
    <source>
        <dbReference type="Google" id="ProtNLM"/>
    </source>
</evidence>
<protein>
    <recommendedName>
        <fullName evidence="3">Myb/SANT-like domain-containing protein</fullName>
    </recommendedName>
</protein>
<keyword evidence="2" id="KW-1185">Reference proteome</keyword>
<evidence type="ECO:0000313" key="2">
    <source>
        <dbReference type="Proteomes" id="UP001159428"/>
    </source>
</evidence>
<dbReference type="PANTHER" id="PTHR33309">
    <property type="entry name" value="KERATIN, ULTRA HIGH-SULFUR MATRIX PROTEIN-LIKE"/>
    <property type="match status" value="1"/>
</dbReference>
<reference evidence="1 2" key="1">
    <citation type="submission" date="2022-05" db="EMBL/GenBank/DDBJ databases">
        <authorList>
            <consortium name="Genoscope - CEA"/>
            <person name="William W."/>
        </authorList>
    </citation>
    <scope>NUCLEOTIDE SEQUENCE [LARGE SCALE GENOMIC DNA]</scope>
</reference>